<dbReference type="SUPFAM" id="SSF55729">
    <property type="entry name" value="Acyl-CoA N-acyltransferases (Nat)"/>
    <property type="match status" value="1"/>
</dbReference>
<dbReference type="GO" id="GO:0016747">
    <property type="term" value="F:acyltransferase activity, transferring groups other than amino-acyl groups"/>
    <property type="evidence" value="ECO:0007669"/>
    <property type="project" value="InterPro"/>
</dbReference>
<dbReference type="Pfam" id="PF13508">
    <property type="entry name" value="Acetyltransf_7"/>
    <property type="match status" value="1"/>
</dbReference>
<evidence type="ECO:0000256" key="2">
    <source>
        <dbReference type="ARBA" id="ARBA00023315"/>
    </source>
</evidence>
<dbReference type="Proteomes" id="UP000471640">
    <property type="component" value="Unassembled WGS sequence"/>
</dbReference>
<evidence type="ECO:0000259" key="3">
    <source>
        <dbReference type="PROSITE" id="PS51186"/>
    </source>
</evidence>
<dbReference type="InterPro" id="IPR016181">
    <property type="entry name" value="Acyl_CoA_acyltransferase"/>
</dbReference>
<dbReference type="InterPro" id="IPR050832">
    <property type="entry name" value="Bact_Acetyltransf"/>
</dbReference>
<evidence type="ECO:0000256" key="1">
    <source>
        <dbReference type="ARBA" id="ARBA00022679"/>
    </source>
</evidence>
<dbReference type="CDD" id="cd04301">
    <property type="entry name" value="NAT_SF"/>
    <property type="match status" value="1"/>
</dbReference>
<name>A0A6P1DYR1_9GAMM</name>
<sequence>MLFRHAVLEDAPAVAALVGELLTEIVAAIGEPVFHFDMSETTERLERFMREERYVVLVASDSAGPIGFITLYESFALYAEGVFGTIPELYVRPAYRSRQVGRELLSRAKALARTRDWTRLEVTTPPLPAFDRTLTFYEREGFVISGGRKLKLAL</sequence>
<keyword evidence="5" id="KW-1185">Reference proteome</keyword>
<dbReference type="AlphaFoldDB" id="A0A6P1DYR1"/>
<dbReference type="EMBL" id="JAAIJR010000085">
    <property type="protein sequence ID" value="NEX22161.1"/>
    <property type="molecule type" value="Genomic_DNA"/>
</dbReference>
<keyword evidence="1 4" id="KW-0808">Transferase</keyword>
<comment type="caution">
    <text evidence="4">The sequence shown here is derived from an EMBL/GenBank/DDBJ whole genome shotgun (WGS) entry which is preliminary data.</text>
</comment>
<keyword evidence="2" id="KW-0012">Acyltransferase</keyword>
<evidence type="ECO:0000313" key="4">
    <source>
        <dbReference type="EMBL" id="NEX22161.1"/>
    </source>
</evidence>
<protein>
    <submittedName>
        <fullName evidence="4">GNAT family N-acetyltransferase</fullName>
    </submittedName>
</protein>
<gene>
    <name evidence="4" type="ORF">G3480_17935</name>
</gene>
<dbReference type="PROSITE" id="PS51186">
    <property type="entry name" value="GNAT"/>
    <property type="match status" value="1"/>
</dbReference>
<accession>A0A6P1DYR1</accession>
<organism evidence="4 5">
    <name type="scientific">Thiorhodococcus mannitoliphagus</name>
    <dbReference type="NCBI Taxonomy" id="329406"/>
    <lineage>
        <taxon>Bacteria</taxon>
        <taxon>Pseudomonadati</taxon>
        <taxon>Pseudomonadota</taxon>
        <taxon>Gammaproteobacteria</taxon>
        <taxon>Chromatiales</taxon>
        <taxon>Chromatiaceae</taxon>
        <taxon>Thiorhodococcus</taxon>
    </lineage>
</organism>
<dbReference type="InterPro" id="IPR000182">
    <property type="entry name" value="GNAT_dom"/>
</dbReference>
<reference evidence="4 5" key="2">
    <citation type="submission" date="2020-02" db="EMBL/GenBank/DDBJ databases">
        <title>Genome sequences of Thiorhodococcus mannitoliphagus and Thiorhodococcus minor, purple sulfur photosynthetic bacteria in the gammaproteobacterial family, Chromatiaceae.</title>
        <authorList>
            <person name="Aviles F.A."/>
            <person name="Meyer T.E."/>
            <person name="Kyndt J.A."/>
        </authorList>
    </citation>
    <scope>NUCLEOTIDE SEQUENCE [LARGE SCALE GENOMIC DNA]</scope>
    <source>
        <strain evidence="4 5">DSM 18266</strain>
    </source>
</reference>
<dbReference type="PANTHER" id="PTHR43877:SF2">
    <property type="entry name" value="AMINOALKYLPHOSPHONATE N-ACETYLTRANSFERASE-RELATED"/>
    <property type="match status" value="1"/>
</dbReference>
<reference evidence="5" key="1">
    <citation type="journal article" date="2020" name="Microbiol. Resour. Announc.">
        <title>Draft Genome Sequences of Thiorhodococcus mannitoliphagus and Thiorhodococcus minor, Purple Sulfur Photosynthetic Bacteria in the Gammaproteobacterial Family Chromatiaceae.</title>
        <authorList>
            <person name="Aviles F.A."/>
            <person name="Meyer T.E."/>
            <person name="Kyndt J.A."/>
        </authorList>
    </citation>
    <scope>NUCLEOTIDE SEQUENCE [LARGE SCALE GENOMIC DNA]</scope>
    <source>
        <strain evidence="5">DSM 18266</strain>
    </source>
</reference>
<proteinExistence type="predicted"/>
<feature type="domain" description="N-acetyltransferase" evidence="3">
    <location>
        <begin position="1"/>
        <end position="154"/>
    </location>
</feature>
<evidence type="ECO:0000313" key="5">
    <source>
        <dbReference type="Proteomes" id="UP000471640"/>
    </source>
</evidence>
<dbReference type="RefSeq" id="WP_164655257.1">
    <property type="nucleotide sequence ID" value="NZ_JAAIJR010000085.1"/>
</dbReference>
<dbReference type="Gene3D" id="3.40.630.30">
    <property type="match status" value="1"/>
</dbReference>
<dbReference type="PANTHER" id="PTHR43877">
    <property type="entry name" value="AMINOALKYLPHOSPHONATE N-ACETYLTRANSFERASE-RELATED-RELATED"/>
    <property type="match status" value="1"/>
</dbReference>